<evidence type="ECO:0000259" key="8">
    <source>
        <dbReference type="PROSITE" id="PS50026"/>
    </source>
</evidence>
<dbReference type="InterPro" id="IPR018097">
    <property type="entry name" value="EGF_Ca-bd_CS"/>
</dbReference>
<dbReference type="PROSITE" id="PS01186">
    <property type="entry name" value="EGF_2"/>
    <property type="match status" value="1"/>
</dbReference>
<keyword evidence="6" id="KW-1133">Transmembrane helix</keyword>
<evidence type="ECO:0000256" key="5">
    <source>
        <dbReference type="PROSITE-ProRule" id="PRU00076"/>
    </source>
</evidence>
<keyword evidence="6" id="KW-0472">Membrane</keyword>
<evidence type="ECO:0000256" key="2">
    <source>
        <dbReference type="ARBA" id="ARBA00022729"/>
    </source>
</evidence>
<feature type="signal peptide" evidence="7">
    <location>
        <begin position="1"/>
        <end position="22"/>
    </location>
</feature>
<accession>A0A183IWQ9</accession>
<sequence>MRMVFAVMSCIILLCIVKLGQSALSIKSLLNKDALTRWRSGNKVWEEKSYRFGAPPPNIDEVLSTYHKEYEQKTTDDEKQVLLAHLGRIAFYMRLYKLYTMDTRTATPIPLSSFPQPPLSALYENIAKPCRQGFLTCIKALYSKIITADFFDSGFFVSGRNVTLWRRVDNLPDINYYRPFANADEYFEFSTTASYFLCWYTMLGLPVLRHLPYCGYSDKWFIGFNDYFAAYVTHKLLLTERMKVTAVIDELDPEPFRCARLSFCPDPCCSRKKLVQPECAKDPLNICTKLQRPGCHLDMLNNYHFYDLIDNRLNMSCECQERGMRFDSQAQVCVDVDECIEDSAKCNQANTVCVNTVGGYQCVCRAGFVDRSGLCVYQYESLNGPPSGGGSRAELWFAWGIFLFFVELSTFALMSICDF</sequence>
<dbReference type="InterPro" id="IPR049883">
    <property type="entry name" value="NOTCH1_EGF-like"/>
</dbReference>
<reference evidence="11" key="1">
    <citation type="submission" date="2016-06" db="UniProtKB">
        <authorList>
            <consortium name="WormBaseParasite"/>
        </authorList>
    </citation>
    <scope>IDENTIFICATION</scope>
</reference>
<dbReference type="PROSITE" id="PS01187">
    <property type="entry name" value="EGF_CA"/>
    <property type="match status" value="1"/>
</dbReference>
<protein>
    <submittedName>
        <fullName evidence="11">EGF-like domain-containing protein</fullName>
    </submittedName>
</protein>
<gene>
    <name evidence="9" type="ORF">SBAD_LOCUS8056</name>
</gene>
<dbReference type="GO" id="GO:0005509">
    <property type="term" value="F:calcium ion binding"/>
    <property type="evidence" value="ECO:0007669"/>
    <property type="project" value="InterPro"/>
</dbReference>
<evidence type="ECO:0000313" key="11">
    <source>
        <dbReference type="WBParaSite" id="SBAD_0000835501-mRNA-1"/>
    </source>
</evidence>
<dbReference type="InterPro" id="IPR000742">
    <property type="entry name" value="EGF"/>
</dbReference>
<evidence type="ECO:0000256" key="3">
    <source>
        <dbReference type="ARBA" id="ARBA00022737"/>
    </source>
</evidence>
<dbReference type="Pfam" id="PF07645">
    <property type="entry name" value="EGF_CA"/>
    <property type="match status" value="1"/>
</dbReference>
<organism evidence="11">
    <name type="scientific">Soboliphyme baturini</name>
    <dbReference type="NCBI Taxonomy" id="241478"/>
    <lineage>
        <taxon>Eukaryota</taxon>
        <taxon>Metazoa</taxon>
        <taxon>Ecdysozoa</taxon>
        <taxon>Nematoda</taxon>
        <taxon>Enoplea</taxon>
        <taxon>Dorylaimia</taxon>
        <taxon>Dioctophymatida</taxon>
        <taxon>Dioctophymatoidea</taxon>
        <taxon>Soboliphymatidae</taxon>
        <taxon>Soboliphyme</taxon>
    </lineage>
</organism>
<dbReference type="InterPro" id="IPR001881">
    <property type="entry name" value="EGF-like_Ca-bd_dom"/>
</dbReference>
<keyword evidence="6" id="KW-0812">Transmembrane</keyword>
<dbReference type="Gene3D" id="2.10.25.10">
    <property type="entry name" value="Laminin"/>
    <property type="match status" value="1"/>
</dbReference>
<dbReference type="WBParaSite" id="SBAD_0000835501-mRNA-1">
    <property type="protein sequence ID" value="SBAD_0000835501-mRNA-1"/>
    <property type="gene ID" value="SBAD_0000835501"/>
</dbReference>
<keyword evidence="2 7" id="KW-0732">Signal</keyword>
<dbReference type="FunFam" id="2.10.25.10:FF:000038">
    <property type="entry name" value="Fibrillin 2"/>
    <property type="match status" value="1"/>
</dbReference>
<keyword evidence="4" id="KW-1015">Disulfide bond</keyword>
<evidence type="ECO:0000256" key="6">
    <source>
        <dbReference type="SAM" id="Phobius"/>
    </source>
</evidence>
<dbReference type="Proteomes" id="UP000270296">
    <property type="component" value="Unassembled WGS sequence"/>
</dbReference>
<dbReference type="InterPro" id="IPR000152">
    <property type="entry name" value="EGF-type_Asp/Asn_hydroxyl_site"/>
</dbReference>
<dbReference type="SUPFAM" id="SSF57196">
    <property type="entry name" value="EGF/Laminin"/>
    <property type="match status" value="1"/>
</dbReference>
<keyword evidence="10" id="KW-1185">Reference proteome</keyword>
<proteinExistence type="predicted"/>
<evidence type="ECO:0000313" key="9">
    <source>
        <dbReference type="EMBL" id="VDP15176.1"/>
    </source>
</evidence>
<evidence type="ECO:0000313" key="10">
    <source>
        <dbReference type="Proteomes" id="UP000270296"/>
    </source>
</evidence>
<dbReference type="AlphaFoldDB" id="A0A183IWQ9"/>
<dbReference type="OrthoDB" id="5985519at2759"/>
<feature type="domain" description="EGF-like" evidence="8">
    <location>
        <begin position="335"/>
        <end position="376"/>
    </location>
</feature>
<comment type="caution">
    <text evidence="5">Lacks conserved residue(s) required for the propagation of feature annotation.</text>
</comment>
<evidence type="ECO:0000256" key="4">
    <source>
        <dbReference type="ARBA" id="ARBA00023157"/>
    </source>
</evidence>
<dbReference type="SMART" id="SM00179">
    <property type="entry name" value="EGF_CA"/>
    <property type="match status" value="1"/>
</dbReference>
<dbReference type="PROSITE" id="PS00010">
    <property type="entry name" value="ASX_HYDROXYL"/>
    <property type="match status" value="1"/>
</dbReference>
<keyword evidence="3" id="KW-0677">Repeat</keyword>
<dbReference type="CDD" id="cd00054">
    <property type="entry name" value="EGF_CA"/>
    <property type="match status" value="1"/>
</dbReference>
<reference evidence="9 10" key="2">
    <citation type="submission" date="2018-11" db="EMBL/GenBank/DDBJ databases">
        <authorList>
            <consortium name="Pathogen Informatics"/>
        </authorList>
    </citation>
    <scope>NUCLEOTIDE SEQUENCE [LARGE SCALE GENOMIC DNA]</scope>
</reference>
<name>A0A183IWQ9_9BILA</name>
<keyword evidence="1 5" id="KW-0245">EGF-like domain</keyword>
<dbReference type="SMART" id="SM00181">
    <property type="entry name" value="EGF"/>
    <property type="match status" value="1"/>
</dbReference>
<dbReference type="EMBL" id="UZAM01011205">
    <property type="protein sequence ID" value="VDP15176.1"/>
    <property type="molecule type" value="Genomic_DNA"/>
</dbReference>
<feature type="chain" id="PRO_5043140338" evidence="7">
    <location>
        <begin position="23"/>
        <end position="419"/>
    </location>
</feature>
<evidence type="ECO:0000256" key="7">
    <source>
        <dbReference type="SAM" id="SignalP"/>
    </source>
</evidence>
<dbReference type="PROSITE" id="PS50026">
    <property type="entry name" value="EGF_3"/>
    <property type="match status" value="1"/>
</dbReference>
<evidence type="ECO:0000256" key="1">
    <source>
        <dbReference type="ARBA" id="ARBA00022536"/>
    </source>
</evidence>
<feature type="transmembrane region" description="Helical" evidence="6">
    <location>
        <begin position="396"/>
        <end position="417"/>
    </location>
</feature>